<dbReference type="PANTHER" id="PTHR48051">
    <property type="match status" value="1"/>
</dbReference>
<dbReference type="RefSeq" id="WP_096831467.1">
    <property type="nucleotide sequence ID" value="NZ_NXIB02000008.1"/>
</dbReference>
<dbReference type="InterPro" id="IPR003615">
    <property type="entry name" value="HNH_nuc"/>
</dbReference>
<dbReference type="Pfam" id="PF13391">
    <property type="entry name" value="HNH_2"/>
    <property type="match status" value="1"/>
</dbReference>
<dbReference type="PROSITE" id="PS51450">
    <property type="entry name" value="LRR"/>
    <property type="match status" value="7"/>
</dbReference>
<dbReference type="Proteomes" id="UP000226442">
    <property type="component" value="Unassembled WGS sequence"/>
</dbReference>
<dbReference type="Gene3D" id="3.80.10.10">
    <property type="entry name" value="Ribonuclease Inhibitor"/>
    <property type="match status" value="2"/>
</dbReference>
<dbReference type="SUPFAM" id="SSF52058">
    <property type="entry name" value="L domain-like"/>
    <property type="match status" value="1"/>
</dbReference>
<dbReference type="InterPro" id="IPR055414">
    <property type="entry name" value="LRR_R13L4/SHOC2-like"/>
</dbReference>
<dbReference type="EMBL" id="NXIB02000008">
    <property type="protein sequence ID" value="PHX56985.1"/>
    <property type="molecule type" value="Genomic_DNA"/>
</dbReference>
<feature type="domain" description="HNH nuclease" evidence="3">
    <location>
        <begin position="322"/>
        <end position="370"/>
    </location>
</feature>
<dbReference type="InterPro" id="IPR050216">
    <property type="entry name" value="LRR_domain-containing"/>
</dbReference>
<name>A0A2G4F5I4_9CYAN</name>
<reference evidence="5" key="1">
    <citation type="submission" date="2017-10" db="EMBL/GenBank/DDBJ databases">
        <title>Draft genome sequence of the planktic cyanobacteria Tychonema bourrellyi isolated from alpine lentic freshwater.</title>
        <authorList>
            <person name="Tett A."/>
            <person name="Armanini F."/>
            <person name="Asnicar F."/>
            <person name="Boscaini A."/>
            <person name="Pasolli E."/>
            <person name="Zolfo M."/>
            <person name="Donati C."/>
            <person name="Salmaso N."/>
            <person name="Segata N."/>
        </authorList>
    </citation>
    <scope>NUCLEOTIDE SEQUENCE</scope>
    <source>
        <strain evidence="5">FEM_GT703</strain>
    </source>
</reference>
<dbReference type="Pfam" id="PF23598">
    <property type="entry name" value="LRR_14"/>
    <property type="match status" value="1"/>
</dbReference>
<evidence type="ECO:0000259" key="3">
    <source>
        <dbReference type="Pfam" id="PF13391"/>
    </source>
</evidence>
<gene>
    <name evidence="5" type="ORF">CP500_002550</name>
</gene>
<evidence type="ECO:0000313" key="5">
    <source>
        <dbReference type="EMBL" id="PHX56985.1"/>
    </source>
</evidence>
<dbReference type="Pfam" id="PF13855">
    <property type="entry name" value="LRR_8"/>
    <property type="match status" value="2"/>
</dbReference>
<sequence>MSREEAVRRIEQAAEEKLTKLDLSELGLKELPLEIVKCTHLTHLNLYNNQITSIPEVLGQLSNLELLYIHWNHITYIPEALGQLSKLRYLNLEGNRIIYIPEALGQLSSLVFLFLSVNQITSIPKAIGQLSSLEMLSLHTNKITSIPEALGQLSNLDSLHLTGNQIREIPEVIGQLSSLEVLSLDDNYITTIPEVIGQLSNLELLFLRNNQITEIPEVIRRMKNLKSLDLRGNPVPIPPQVLGYNQDFEGYGDLQTILDSYFRTRNPALPELDAERQKIESEGHFDAENLQDARRRIIVSIVQRQGQAEFRRKLLIAYGGRCPITDCDVESAIEAAHIIPYQGTQTNHPTNGLPLRADIHTLFDLHLLSIRPDTNEVVIAPELVGTCYEDLADRKLTLPQDQKTAPNQNALSKHYEAFLSKCKSGQLKRL</sequence>
<feature type="domain" description="Disease resistance R13L4/SHOC-2-like LRR" evidence="4">
    <location>
        <begin position="79"/>
        <end position="161"/>
    </location>
</feature>
<dbReference type="AlphaFoldDB" id="A0A2G4F5I4"/>
<keyword evidence="1" id="KW-0433">Leucine-rich repeat</keyword>
<accession>A0A2G4F5I4</accession>
<dbReference type="PANTHER" id="PTHR48051:SF1">
    <property type="entry name" value="RAS SUPPRESSOR PROTEIN 1"/>
    <property type="match status" value="1"/>
</dbReference>
<dbReference type="InterPro" id="IPR003591">
    <property type="entry name" value="Leu-rich_rpt_typical-subtyp"/>
</dbReference>
<dbReference type="GO" id="GO:0005737">
    <property type="term" value="C:cytoplasm"/>
    <property type="evidence" value="ECO:0007669"/>
    <property type="project" value="TreeGrafter"/>
</dbReference>
<dbReference type="OrthoDB" id="451006at2"/>
<keyword evidence="2" id="KW-0677">Repeat</keyword>
<dbReference type="InterPro" id="IPR032675">
    <property type="entry name" value="LRR_dom_sf"/>
</dbReference>
<comment type="caution">
    <text evidence="5">The sequence shown here is derived from an EMBL/GenBank/DDBJ whole genome shotgun (WGS) entry which is preliminary data.</text>
</comment>
<dbReference type="SMART" id="SM00369">
    <property type="entry name" value="LRR_TYP"/>
    <property type="match status" value="8"/>
</dbReference>
<evidence type="ECO:0000256" key="1">
    <source>
        <dbReference type="ARBA" id="ARBA00022614"/>
    </source>
</evidence>
<organism evidence="5 6">
    <name type="scientific">Tychonema bourrellyi FEM_GT703</name>
    <dbReference type="NCBI Taxonomy" id="2040638"/>
    <lineage>
        <taxon>Bacteria</taxon>
        <taxon>Bacillati</taxon>
        <taxon>Cyanobacteriota</taxon>
        <taxon>Cyanophyceae</taxon>
        <taxon>Oscillatoriophycideae</taxon>
        <taxon>Oscillatoriales</taxon>
        <taxon>Microcoleaceae</taxon>
        <taxon>Tychonema</taxon>
    </lineage>
</organism>
<dbReference type="InterPro" id="IPR001611">
    <property type="entry name" value="Leu-rich_rpt"/>
</dbReference>
<dbReference type="SMART" id="SM00365">
    <property type="entry name" value="LRR_SD22"/>
    <property type="match status" value="8"/>
</dbReference>
<protein>
    <submittedName>
        <fullName evidence="5">Uncharacterized protein</fullName>
    </submittedName>
</protein>
<keyword evidence="6" id="KW-1185">Reference proteome</keyword>
<dbReference type="SMART" id="SM00364">
    <property type="entry name" value="LRR_BAC"/>
    <property type="match status" value="7"/>
</dbReference>
<evidence type="ECO:0000256" key="2">
    <source>
        <dbReference type="ARBA" id="ARBA00022737"/>
    </source>
</evidence>
<proteinExistence type="predicted"/>
<evidence type="ECO:0000259" key="4">
    <source>
        <dbReference type="Pfam" id="PF23598"/>
    </source>
</evidence>
<evidence type="ECO:0000313" key="6">
    <source>
        <dbReference type="Proteomes" id="UP000226442"/>
    </source>
</evidence>